<dbReference type="Pfam" id="PF00419">
    <property type="entry name" value="Fimbrial"/>
    <property type="match status" value="1"/>
</dbReference>
<dbReference type="KEGG" id="erwi:GN242_00720"/>
<dbReference type="InterPro" id="IPR000259">
    <property type="entry name" value="Adhesion_dom_fimbrial"/>
</dbReference>
<gene>
    <name evidence="3" type="ORF">GK011_14455</name>
    <name evidence="4" type="ORF">GN242_00720</name>
</gene>
<dbReference type="InterPro" id="IPR050263">
    <property type="entry name" value="Bact_Fimbrial_Adh_Pro"/>
</dbReference>
<dbReference type="EMBL" id="CP046509">
    <property type="protein sequence ID" value="QGU85832.1"/>
    <property type="molecule type" value="Genomic_DNA"/>
</dbReference>
<evidence type="ECO:0000313" key="6">
    <source>
        <dbReference type="Proteomes" id="UP000480164"/>
    </source>
</evidence>
<evidence type="ECO:0000256" key="1">
    <source>
        <dbReference type="SAM" id="SignalP"/>
    </source>
</evidence>
<dbReference type="PANTHER" id="PTHR33420">
    <property type="entry name" value="FIMBRIAL SUBUNIT ELFA-RELATED"/>
    <property type="match status" value="1"/>
</dbReference>
<dbReference type="RefSeq" id="WP_154753393.1">
    <property type="nucleotide sequence ID" value="NZ_CP046509.1"/>
</dbReference>
<dbReference type="EMBL" id="WLZX01000005">
    <property type="protein sequence ID" value="MTD28142.1"/>
    <property type="molecule type" value="Genomic_DNA"/>
</dbReference>
<dbReference type="InterPro" id="IPR008966">
    <property type="entry name" value="Adhesion_dom_sf"/>
</dbReference>
<protein>
    <submittedName>
        <fullName evidence="4">Fimbrial protein</fullName>
    </submittedName>
</protein>
<dbReference type="GO" id="GO:0009289">
    <property type="term" value="C:pilus"/>
    <property type="evidence" value="ECO:0007669"/>
    <property type="project" value="InterPro"/>
</dbReference>
<keyword evidence="6" id="KW-1185">Reference proteome</keyword>
<dbReference type="Proteomes" id="UP000480164">
    <property type="component" value="Unassembled WGS sequence"/>
</dbReference>
<reference evidence="4 5" key="2">
    <citation type="submission" date="2019-12" db="EMBL/GenBank/DDBJ databases">
        <title>Erwinia sp. nov., isolated from droppings of birds in the Qinghai-Tiebt plateau of China.</title>
        <authorList>
            <person name="Ge Y."/>
        </authorList>
    </citation>
    <scope>NUCLEOTIDE SEQUENCE [LARGE SCALE GENOMIC DNA]</scope>
    <source>
        <strain evidence="4 5">J780</strain>
    </source>
</reference>
<dbReference type="PANTHER" id="PTHR33420:SF10">
    <property type="entry name" value="FIMBRIAE MAJOR SUBUNIT"/>
    <property type="match status" value="1"/>
</dbReference>
<dbReference type="AlphaFoldDB" id="A0A6I6EMJ8"/>
<dbReference type="GO" id="GO:0043709">
    <property type="term" value="P:cell adhesion involved in single-species biofilm formation"/>
    <property type="evidence" value="ECO:0007669"/>
    <property type="project" value="TreeGrafter"/>
</dbReference>
<accession>A0A6L6GU37</accession>
<evidence type="ECO:0000313" key="4">
    <source>
        <dbReference type="EMBL" id="QGU85832.1"/>
    </source>
</evidence>
<dbReference type="SUPFAM" id="SSF49401">
    <property type="entry name" value="Bacterial adhesins"/>
    <property type="match status" value="1"/>
</dbReference>
<reference evidence="3 6" key="1">
    <citation type="submission" date="2019-11" db="EMBL/GenBank/DDBJ databases">
        <title>Erwinia sp. nov., isolated from feces of birds in Tibet plateau of China.</title>
        <authorList>
            <person name="Ge Y."/>
        </authorList>
    </citation>
    <scope>NUCLEOTIDE SEQUENCE [LARGE SCALE GENOMIC DNA]</scope>
    <source>
        <strain evidence="3 6">J316</strain>
    </source>
</reference>
<accession>A0A6I6EMJ8</accession>
<keyword evidence="1" id="KW-0732">Signal</keyword>
<proteinExistence type="predicted"/>
<dbReference type="Proteomes" id="UP000424752">
    <property type="component" value="Chromosome"/>
</dbReference>
<name>A0A6I6EMJ8_9GAMM</name>
<evidence type="ECO:0000259" key="2">
    <source>
        <dbReference type="Pfam" id="PF00419"/>
    </source>
</evidence>
<dbReference type="Gene3D" id="2.60.40.1090">
    <property type="entry name" value="Fimbrial-type adhesion domain"/>
    <property type="match status" value="1"/>
</dbReference>
<sequence>MKKFKIYASVLALSMAASYAYAATPATPGVGQGQVQFNGKLIDETCEIESGSENIQVTLPTLSTKTLAVEGATAGSKSFDIKVIKCPAAITKVAAHFEAIGSSGGNSATGNLVNSATTGAAGLVEVRLYNSNENQLILGNSGDPVAVKDQKATLRYYGGYYATGVTTPGLVTATALYTLSYP</sequence>
<evidence type="ECO:0000313" key="5">
    <source>
        <dbReference type="Proteomes" id="UP000424752"/>
    </source>
</evidence>
<feature type="signal peptide" evidence="1">
    <location>
        <begin position="1"/>
        <end position="22"/>
    </location>
</feature>
<dbReference type="InterPro" id="IPR036937">
    <property type="entry name" value="Adhesion_dom_fimbrial_sf"/>
</dbReference>
<feature type="chain" id="PRO_5044633485" evidence="1">
    <location>
        <begin position="23"/>
        <end position="182"/>
    </location>
</feature>
<evidence type="ECO:0000313" key="3">
    <source>
        <dbReference type="EMBL" id="MTD28142.1"/>
    </source>
</evidence>
<organism evidence="4 5">
    <name type="scientific">Erwinia sorbitola</name>
    <dbReference type="NCBI Taxonomy" id="2681984"/>
    <lineage>
        <taxon>Bacteria</taxon>
        <taxon>Pseudomonadati</taxon>
        <taxon>Pseudomonadota</taxon>
        <taxon>Gammaproteobacteria</taxon>
        <taxon>Enterobacterales</taxon>
        <taxon>Erwiniaceae</taxon>
        <taxon>Erwinia</taxon>
    </lineage>
</organism>
<feature type="domain" description="Fimbrial-type adhesion" evidence="2">
    <location>
        <begin position="36"/>
        <end position="181"/>
    </location>
</feature>